<dbReference type="InterPro" id="IPR008965">
    <property type="entry name" value="CBM2/CBM3_carb-bd_dom_sf"/>
</dbReference>
<dbReference type="InterPro" id="IPR026444">
    <property type="entry name" value="Secre_tail"/>
</dbReference>
<reference evidence="2 3" key="1">
    <citation type="submission" date="2020-10" db="EMBL/GenBank/DDBJ databases">
        <title>Connecting structure to function with the recovery of over 1000 high-quality activated sludge metagenome-assembled genomes encoding full-length rRNA genes using long-read sequencing.</title>
        <authorList>
            <person name="Singleton C.M."/>
            <person name="Petriglieri F."/>
            <person name="Kristensen J.M."/>
            <person name="Kirkegaard R.H."/>
            <person name="Michaelsen T.Y."/>
            <person name="Andersen M.H."/>
            <person name="Karst S.M."/>
            <person name="Dueholm M.S."/>
            <person name="Nielsen P.H."/>
            <person name="Albertsen M."/>
        </authorList>
    </citation>
    <scope>NUCLEOTIDE SEQUENCE [LARGE SCALE GENOMIC DNA]</scope>
    <source>
        <strain evidence="2">Ribe_18-Q3-R11-54_BAT3C.373</strain>
    </source>
</reference>
<dbReference type="Proteomes" id="UP000808349">
    <property type="component" value="Unassembled WGS sequence"/>
</dbReference>
<comment type="caution">
    <text evidence="2">The sequence shown here is derived from an EMBL/GenBank/DDBJ whole genome shotgun (WGS) entry which is preliminary data.</text>
</comment>
<organism evidence="2 3">
    <name type="scientific">Candidatus Defluviibacterium haderslevense</name>
    <dbReference type="NCBI Taxonomy" id="2981993"/>
    <lineage>
        <taxon>Bacteria</taxon>
        <taxon>Pseudomonadati</taxon>
        <taxon>Bacteroidota</taxon>
        <taxon>Saprospiria</taxon>
        <taxon>Saprospirales</taxon>
        <taxon>Saprospiraceae</taxon>
        <taxon>Candidatus Defluviibacterium</taxon>
    </lineage>
</organism>
<evidence type="ECO:0000313" key="2">
    <source>
        <dbReference type="EMBL" id="MBK9718775.1"/>
    </source>
</evidence>
<proteinExistence type="predicted"/>
<sequence>MVKSQQPPYLLSQKNIQNKATKSIDLKDTVIFNMAKARLVGTQFIDIPVSIKSDEDVFSLDFSLQFNPDHLLYDSILDITGNIQMTDYYNPIDATLRFTSNSFKQYPKDTIKLIYIRFKFFQDKLQIDDLHSVMAYLNGENCSTLITEPDTLISSTNNMMGKKIFAKMYPNPASHIVSVEVPENAFIELYDGYGRTILFNSCLYANQKLDIDIQNFMCGNYLVKIFNENIVSTRKLVKM</sequence>
<gene>
    <name evidence="2" type="ORF">IPO85_14910</name>
</gene>
<protein>
    <submittedName>
        <fullName evidence="2">T9SS type A sorting domain-containing protein</fullName>
    </submittedName>
</protein>
<evidence type="ECO:0000313" key="3">
    <source>
        <dbReference type="Proteomes" id="UP000808349"/>
    </source>
</evidence>
<dbReference type="SUPFAM" id="SSF49384">
    <property type="entry name" value="Carbohydrate-binding domain"/>
    <property type="match status" value="1"/>
</dbReference>
<dbReference type="GO" id="GO:0030246">
    <property type="term" value="F:carbohydrate binding"/>
    <property type="evidence" value="ECO:0007669"/>
    <property type="project" value="InterPro"/>
</dbReference>
<name>A0A9D7SBU2_9BACT</name>
<dbReference type="EMBL" id="JADKFW010000013">
    <property type="protein sequence ID" value="MBK9718775.1"/>
    <property type="molecule type" value="Genomic_DNA"/>
</dbReference>
<feature type="domain" description="Secretion system C-terminal sorting" evidence="1">
    <location>
        <begin position="168"/>
        <end position="237"/>
    </location>
</feature>
<evidence type="ECO:0000259" key="1">
    <source>
        <dbReference type="Pfam" id="PF18962"/>
    </source>
</evidence>
<accession>A0A9D7SBU2</accession>
<dbReference type="AlphaFoldDB" id="A0A9D7SBU2"/>
<dbReference type="Pfam" id="PF18962">
    <property type="entry name" value="Por_Secre_tail"/>
    <property type="match status" value="1"/>
</dbReference>
<dbReference type="NCBIfam" id="TIGR04183">
    <property type="entry name" value="Por_Secre_tail"/>
    <property type="match status" value="1"/>
</dbReference>